<gene>
    <name evidence="2" type="ORF">EV146_104246</name>
</gene>
<dbReference type="Proteomes" id="UP000295689">
    <property type="component" value="Unassembled WGS sequence"/>
</dbReference>
<protein>
    <submittedName>
        <fullName evidence="2">Uncharacterized protein</fullName>
    </submittedName>
</protein>
<reference evidence="2 3" key="1">
    <citation type="journal article" date="2015" name="Stand. Genomic Sci.">
        <title>Genomic Encyclopedia of Bacterial and Archaeal Type Strains, Phase III: the genomes of soil and plant-associated and newly described type strains.</title>
        <authorList>
            <person name="Whitman W.B."/>
            <person name="Woyke T."/>
            <person name="Klenk H.P."/>
            <person name="Zhou Y."/>
            <person name="Lilburn T.G."/>
            <person name="Beck B.J."/>
            <person name="De Vos P."/>
            <person name="Vandamme P."/>
            <person name="Eisen J.A."/>
            <person name="Garrity G."/>
            <person name="Hugenholtz P."/>
            <person name="Kyrpides N.C."/>
        </authorList>
    </citation>
    <scope>NUCLEOTIDE SEQUENCE [LARGE SCALE GENOMIC DNA]</scope>
    <source>
        <strain evidence="2 3">CV53</strain>
    </source>
</reference>
<name>A0A4R2BGH5_9BACI</name>
<evidence type="ECO:0000313" key="3">
    <source>
        <dbReference type="Proteomes" id="UP000295689"/>
    </source>
</evidence>
<dbReference type="EMBL" id="SLVV01000004">
    <property type="protein sequence ID" value="TCN26138.1"/>
    <property type="molecule type" value="Genomic_DNA"/>
</dbReference>
<comment type="caution">
    <text evidence="2">The sequence shown here is derived from an EMBL/GenBank/DDBJ whole genome shotgun (WGS) entry which is preliminary data.</text>
</comment>
<organism evidence="2 3">
    <name type="scientific">Mesobacillus foraminis</name>
    <dbReference type="NCBI Taxonomy" id="279826"/>
    <lineage>
        <taxon>Bacteria</taxon>
        <taxon>Bacillati</taxon>
        <taxon>Bacillota</taxon>
        <taxon>Bacilli</taxon>
        <taxon>Bacillales</taxon>
        <taxon>Bacillaceae</taxon>
        <taxon>Mesobacillus</taxon>
    </lineage>
</organism>
<dbReference type="OrthoDB" id="2884109at2"/>
<accession>A0A4R2BGH5</accession>
<evidence type="ECO:0000313" key="2">
    <source>
        <dbReference type="EMBL" id="TCN26138.1"/>
    </source>
</evidence>
<proteinExistence type="predicted"/>
<evidence type="ECO:0000256" key="1">
    <source>
        <dbReference type="SAM" id="MobiDB-lite"/>
    </source>
</evidence>
<dbReference type="RefSeq" id="WP_121612824.1">
    <property type="nucleotide sequence ID" value="NZ_CP033044.1"/>
</dbReference>
<dbReference type="AlphaFoldDB" id="A0A4R2BGH5"/>
<keyword evidence="3" id="KW-1185">Reference proteome</keyword>
<feature type="region of interest" description="Disordered" evidence="1">
    <location>
        <begin position="1"/>
        <end position="21"/>
    </location>
</feature>
<sequence>MGKRKNCEMAQAENTAAEAMPKRKKVKKVKDLIKKLPPGYPVSRIMVKGATEDVTMFLNEKDGLAYFNVDGQVGAYEARNINGILFGAAEAAEEEEEA</sequence>